<dbReference type="EMBL" id="VWXX01000027">
    <property type="protein sequence ID" value="KAA6183867.1"/>
    <property type="molecule type" value="Genomic_DNA"/>
</dbReference>
<dbReference type="Proteomes" id="UP000322981">
    <property type="component" value="Unassembled WGS sequence"/>
</dbReference>
<evidence type="ECO:0000313" key="5">
    <source>
        <dbReference type="EMBL" id="KAA6183867.1"/>
    </source>
</evidence>
<organism evidence="5 6">
    <name type="scientific">Thiohalocapsa marina</name>
    <dbReference type="NCBI Taxonomy" id="424902"/>
    <lineage>
        <taxon>Bacteria</taxon>
        <taxon>Pseudomonadati</taxon>
        <taxon>Pseudomonadota</taxon>
        <taxon>Gammaproteobacteria</taxon>
        <taxon>Chromatiales</taxon>
        <taxon>Chromatiaceae</taxon>
        <taxon>Thiohalocapsa</taxon>
    </lineage>
</organism>
<gene>
    <name evidence="5" type="ORF">F2Q65_14535</name>
</gene>
<keyword evidence="1" id="KW-0902">Two-component regulatory system</keyword>
<evidence type="ECO:0000259" key="4">
    <source>
        <dbReference type="PROSITE" id="PS50894"/>
    </source>
</evidence>
<dbReference type="Pfam" id="PF01627">
    <property type="entry name" value="Hpt"/>
    <property type="match status" value="1"/>
</dbReference>
<accession>A0A5M8FGL8</accession>
<keyword evidence="6" id="KW-1185">Reference proteome</keyword>
<feature type="domain" description="HPt" evidence="4">
    <location>
        <begin position="72"/>
        <end position="167"/>
    </location>
</feature>
<keyword evidence="3" id="KW-0175">Coiled coil</keyword>
<proteinExistence type="predicted"/>
<dbReference type="Gene3D" id="1.20.120.160">
    <property type="entry name" value="HPT domain"/>
    <property type="match status" value="1"/>
</dbReference>
<dbReference type="InterPro" id="IPR036641">
    <property type="entry name" value="HPT_dom_sf"/>
</dbReference>
<keyword evidence="2" id="KW-0597">Phosphoprotein</keyword>
<feature type="modified residue" description="Phosphohistidine" evidence="2">
    <location>
        <position position="111"/>
    </location>
</feature>
<feature type="non-terminal residue" evidence="5">
    <location>
        <position position="1"/>
    </location>
</feature>
<protein>
    <submittedName>
        <fullName evidence="5">Histidine kinase</fullName>
    </submittedName>
</protein>
<evidence type="ECO:0000256" key="1">
    <source>
        <dbReference type="ARBA" id="ARBA00023012"/>
    </source>
</evidence>
<dbReference type="InterPro" id="IPR008207">
    <property type="entry name" value="Sig_transdc_His_kin_Hpt_dom"/>
</dbReference>
<keyword evidence="5" id="KW-0808">Transferase</keyword>
<reference evidence="5 6" key="1">
    <citation type="submission" date="2019-09" db="EMBL/GenBank/DDBJ databases">
        <title>Whole-genome sequence of the purple sulfur bacterium Thiohalocapsa marina DSM 19078.</title>
        <authorList>
            <person name="Kyndt J.A."/>
            <person name="Meyer T.E."/>
        </authorList>
    </citation>
    <scope>NUCLEOTIDE SEQUENCE [LARGE SCALE GENOMIC DNA]</scope>
    <source>
        <strain evidence="5 6">DSM 19078</strain>
    </source>
</reference>
<dbReference type="SUPFAM" id="SSF47226">
    <property type="entry name" value="Histidine-containing phosphotransfer domain, HPT domain"/>
    <property type="match status" value="1"/>
</dbReference>
<feature type="coiled-coil region" evidence="3">
    <location>
        <begin position="219"/>
        <end position="246"/>
    </location>
</feature>
<dbReference type="AlphaFoldDB" id="A0A5M8FGL8"/>
<evidence type="ECO:0000313" key="6">
    <source>
        <dbReference type="Proteomes" id="UP000322981"/>
    </source>
</evidence>
<comment type="caution">
    <text evidence="5">The sequence shown here is derived from an EMBL/GenBank/DDBJ whole genome shotgun (WGS) entry which is preliminary data.</text>
</comment>
<dbReference type="GO" id="GO:0004672">
    <property type="term" value="F:protein kinase activity"/>
    <property type="evidence" value="ECO:0007669"/>
    <property type="project" value="UniProtKB-ARBA"/>
</dbReference>
<evidence type="ECO:0000256" key="3">
    <source>
        <dbReference type="SAM" id="Coils"/>
    </source>
</evidence>
<dbReference type="SMART" id="SM00073">
    <property type="entry name" value="HPT"/>
    <property type="match status" value="1"/>
</dbReference>
<keyword evidence="5" id="KW-0418">Kinase</keyword>
<dbReference type="PROSITE" id="PS50894">
    <property type="entry name" value="HPT"/>
    <property type="match status" value="1"/>
</dbReference>
<name>A0A5M8FGL8_9GAMM</name>
<sequence length="259" mass="27562">NDHIAKPINVAELFSTMARWIRPSASTTSAPIQPAPIQLVASEAQKPEPELPALPALDGIDTAAGLKRVQGNSALYLKLLRKTAQSQANSLEQYDAAVAAGDWTAAQRIIHSLKGVAGNIGAVDLQEACVRLEAAAKSQRPEPQARAAVLQALGQVLTAIASLPQAQPPARAQQVRTAKAQQIQPERVAQVLAELARLIADSSFAAATRLAEERDLFSAAGLSAELEQLQAALEEYDFNAAESLLEQLRQRSALRETAT</sequence>
<dbReference type="RefSeq" id="WP_211354048.1">
    <property type="nucleotide sequence ID" value="NZ_VWXX01000027.1"/>
</dbReference>
<evidence type="ECO:0000256" key="2">
    <source>
        <dbReference type="PROSITE-ProRule" id="PRU00110"/>
    </source>
</evidence>
<dbReference type="GO" id="GO:0000160">
    <property type="term" value="P:phosphorelay signal transduction system"/>
    <property type="evidence" value="ECO:0007669"/>
    <property type="project" value="UniProtKB-KW"/>
</dbReference>